<gene>
    <name evidence="1" type="ORF">C5167_040606</name>
</gene>
<dbReference type="AlphaFoldDB" id="A0A4Y7IIX9"/>
<proteinExistence type="predicted"/>
<feature type="non-terminal residue" evidence="1">
    <location>
        <position position="359"/>
    </location>
</feature>
<dbReference type="InterPro" id="IPR032675">
    <property type="entry name" value="LRR_dom_sf"/>
</dbReference>
<protein>
    <submittedName>
        <fullName evidence="1">Uncharacterized protein</fullName>
    </submittedName>
</protein>
<dbReference type="SUPFAM" id="SSF52058">
    <property type="entry name" value="L domain-like"/>
    <property type="match status" value="1"/>
</dbReference>
<evidence type="ECO:0000313" key="1">
    <source>
        <dbReference type="EMBL" id="RZC47662.1"/>
    </source>
</evidence>
<accession>A0A4Y7IIX9</accession>
<dbReference type="Gene3D" id="3.80.10.10">
    <property type="entry name" value="Ribonuclease Inhibitor"/>
    <property type="match status" value="2"/>
</dbReference>
<dbReference type="Gramene" id="RZC47662">
    <property type="protein sequence ID" value="RZC47662"/>
    <property type="gene ID" value="C5167_040606"/>
</dbReference>
<keyword evidence="2" id="KW-1185">Reference proteome</keyword>
<evidence type="ECO:0000313" key="2">
    <source>
        <dbReference type="Proteomes" id="UP000316621"/>
    </source>
</evidence>
<organism evidence="1 2">
    <name type="scientific">Papaver somniferum</name>
    <name type="common">Opium poppy</name>
    <dbReference type="NCBI Taxonomy" id="3469"/>
    <lineage>
        <taxon>Eukaryota</taxon>
        <taxon>Viridiplantae</taxon>
        <taxon>Streptophyta</taxon>
        <taxon>Embryophyta</taxon>
        <taxon>Tracheophyta</taxon>
        <taxon>Spermatophyta</taxon>
        <taxon>Magnoliopsida</taxon>
        <taxon>Ranunculales</taxon>
        <taxon>Papaveraceae</taxon>
        <taxon>Papaveroideae</taxon>
        <taxon>Papaver</taxon>
    </lineage>
</organism>
<dbReference type="PANTHER" id="PTHR36766:SF40">
    <property type="entry name" value="DISEASE RESISTANCE PROTEIN RGA3"/>
    <property type="match status" value="1"/>
</dbReference>
<dbReference type="EMBL" id="CM010715">
    <property type="protein sequence ID" value="RZC47662.1"/>
    <property type="molecule type" value="Genomic_DNA"/>
</dbReference>
<reference evidence="1 2" key="1">
    <citation type="journal article" date="2018" name="Science">
        <title>The opium poppy genome and morphinan production.</title>
        <authorList>
            <person name="Guo L."/>
            <person name="Winzer T."/>
            <person name="Yang X."/>
            <person name="Li Y."/>
            <person name="Ning Z."/>
            <person name="He Z."/>
            <person name="Teodor R."/>
            <person name="Lu Y."/>
            <person name="Bowser T.A."/>
            <person name="Graham I.A."/>
            <person name="Ye K."/>
        </authorList>
    </citation>
    <scope>NUCLEOTIDE SEQUENCE [LARGE SCALE GENOMIC DNA]</scope>
    <source>
        <strain evidence="2">cv. HN1</strain>
        <tissue evidence="1">Leaves</tissue>
    </source>
</reference>
<sequence>MSDLVDWVEPPPTSHLPSFPCLENLTIHLCYYLKTTPTYFPSLKSLTIAYSDAGAVSSLVRSNLTSLTSFEVNRISEITSLPQSILQPRLESFKILNCPKFQGFHPNKEADAGLQSSNHSISFFSTNMEVQGLNSLKRLVIQCCKDLKILPDAMLYFTSLEELEVSFCSENQHSHPYSFSDTEKEDQEECANIQQRFPSLRKLKIDRGCNLKTLPKQIQYLTTLQELELRFVDNLVSLPDWLGNLSLLQRFEIYSCSKLMSLPSEAAMKRNLKSHEYLQMYGCDNVTCLPSLPNLQRLGIYGCHLLAERYNKESGPEWNTLCHIKEIFIPMLCEVRGKARQGVLRRLLRVRRLVCIIGE</sequence>
<dbReference type="OMA" id="SHEYLQM"/>
<dbReference type="PANTHER" id="PTHR36766">
    <property type="entry name" value="PLANT BROAD-SPECTRUM MILDEW RESISTANCE PROTEIN RPW8"/>
    <property type="match status" value="1"/>
</dbReference>
<dbReference type="Proteomes" id="UP000316621">
    <property type="component" value="Chromosome 1"/>
</dbReference>
<name>A0A4Y7IIX9_PAPSO</name>